<evidence type="ECO:0000313" key="1">
    <source>
        <dbReference type="EMBL" id="GBF31946.1"/>
    </source>
</evidence>
<name>A0A2L2XCK2_9FIRM</name>
<keyword evidence="2" id="KW-1185">Reference proteome</keyword>
<proteinExistence type="predicted"/>
<accession>A0A2L2XCK2</accession>
<dbReference type="EMBL" id="BFAV01000005">
    <property type="protein sequence ID" value="GBF31946.1"/>
    <property type="molecule type" value="Genomic_DNA"/>
</dbReference>
<comment type="caution">
    <text evidence="1">The sequence shown here is derived from an EMBL/GenBank/DDBJ whole genome shotgun (WGS) entry which is preliminary data.</text>
</comment>
<sequence>MAYYGIQTALLDIKLVPENMEVSGWRAPGDPNVSPAYCHCHELLKTREIARV</sequence>
<protein>
    <submittedName>
        <fullName evidence="1">Uncharacterized protein</fullName>
    </submittedName>
</protein>
<organism evidence="1 2">
    <name type="scientific">Desulfocucumis palustris</name>
    <dbReference type="NCBI Taxonomy" id="1898651"/>
    <lineage>
        <taxon>Bacteria</taxon>
        <taxon>Bacillati</taxon>
        <taxon>Bacillota</taxon>
        <taxon>Clostridia</taxon>
        <taxon>Eubacteriales</taxon>
        <taxon>Desulfocucumaceae</taxon>
        <taxon>Desulfocucumis</taxon>
    </lineage>
</organism>
<reference evidence="2" key="1">
    <citation type="submission" date="2018-02" db="EMBL/GenBank/DDBJ databases">
        <title>Genome sequence of Desulfocucumis palustris strain NAW-5.</title>
        <authorList>
            <person name="Watanabe M."/>
            <person name="Kojima H."/>
            <person name="Fukui M."/>
        </authorList>
    </citation>
    <scope>NUCLEOTIDE SEQUENCE [LARGE SCALE GENOMIC DNA]</scope>
    <source>
        <strain evidence="2">NAW-5</strain>
    </source>
</reference>
<evidence type="ECO:0000313" key="2">
    <source>
        <dbReference type="Proteomes" id="UP000239549"/>
    </source>
</evidence>
<gene>
    <name evidence="1" type="ORF">DCCM_0134</name>
</gene>
<dbReference type="Proteomes" id="UP000239549">
    <property type="component" value="Unassembled WGS sequence"/>
</dbReference>
<dbReference type="AlphaFoldDB" id="A0A2L2XCK2"/>